<sequence>MIASRADRRRAADLAWRALRPRLAVDAAHALGAEEADAFLTRIDVALVDIHEPLAVLYGERADVDTLFERALRTALAAAAERPGDLRRLDRRREIDPAWFQRARMQGYVCYVDRFCGTLRDLPSTLDYLAELGTTYLHLMPLLQPRPGENDGGYAVADYRAVDPRLGTMADLEEAARALHERGMSLCIDLVLNHTAREHAWAQGWLAGDPAFADFYTAFPDRTMPDAYDATIPEVFPDRAPGSFSWVPEACGDAGGWVWTTFWPYQWDLDYTNPAVTLAMLGEITWLANRGVDVFRMDAVPFMWKRLGTTCQNQPEGHTLLQLLHALTRLAAPGVVFKAEAIVSPEDLVPYLGGHDRYRPECELAYHNQLMVVGWSSLATGDARLAASALRRMRPIPPGSSWVTYVRGHDDIGWAISDVDAAAVGVSGFGHRRFLNDFFSGRFPGSWARGALFQENEATGDARISGSAASLCGIEDALERGDPAALDAGVRRLVLLYSVAFAWGGIPLLYMGDELALRNDAGYLADPERAPDNRWMHRPPMDWAAAARRSDPVSLEGRVFAWLRRLGEVRRSLIALRGGGESEVLDVGNDAVLAWRRRHPRGGAFIGLANFGSATEGVLADTVTGFGTFEPVLSSDGRPDLRADRLLVPGLGFVWFAEP</sequence>
<feature type="domain" description="Glycosyl hydrolase family 13 catalytic" evidence="1">
    <location>
        <begin position="111"/>
        <end position="554"/>
    </location>
</feature>
<dbReference type="PANTHER" id="PTHR10357">
    <property type="entry name" value="ALPHA-AMYLASE FAMILY MEMBER"/>
    <property type="match status" value="1"/>
</dbReference>
<evidence type="ECO:0000313" key="3">
    <source>
        <dbReference type="Proteomes" id="UP001597402"/>
    </source>
</evidence>
<dbReference type="InterPro" id="IPR045857">
    <property type="entry name" value="O16G_dom_2"/>
</dbReference>
<reference evidence="3" key="1">
    <citation type="journal article" date="2019" name="Int. J. Syst. Evol. Microbiol.">
        <title>The Global Catalogue of Microorganisms (GCM) 10K type strain sequencing project: providing services to taxonomists for standard genome sequencing and annotation.</title>
        <authorList>
            <consortium name="The Broad Institute Genomics Platform"/>
            <consortium name="The Broad Institute Genome Sequencing Center for Infectious Disease"/>
            <person name="Wu L."/>
            <person name="Ma J."/>
        </authorList>
    </citation>
    <scope>NUCLEOTIDE SEQUENCE [LARGE SCALE GENOMIC DNA]</scope>
    <source>
        <strain evidence="3">JCM 3338</strain>
    </source>
</reference>
<comment type="caution">
    <text evidence="2">The sequence shown here is derived from an EMBL/GenBank/DDBJ whole genome shotgun (WGS) entry which is preliminary data.</text>
</comment>
<protein>
    <submittedName>
        <fullName evidence="2">Alpha-amylase family protein</fullName>
    </submittedName>
</protein>
<dbReference type="InterPro" id="IPR017853">
    <property type="entry name" value="GH"/>
</dbReference>
<name>A0ABW4XET2_9ACTN</name>
<dbReference type="Gene3D" id="2.60.40.1180">
    <property type="entry name" value="Golgi alpha-mannosidase II"/>
    <property type="match status" value="1"/>
</dbReference>
<dbReference type="RefSeq" id="WP_376880123.1">
    <property type="nucleotide sequence ID" value="NZ_JBHUHP010000030.1"/>
</dbReference>
<evidence type="ECO:0000259" key="1">
    <source>
        <dbReference type="SMART" id="SM00642"/>
    </source>
</evidence>
<accession>A0ABW4XET2</accession>
<keyword evidence="3" id="KW-1185">Reference proteome</keyword>
<dbReference type="InterPro" id="IPR044077">
    <property type="entry name" value="Amylosucrase"/>
</dbReference>
<proteinExistence type="predicted"/>
<dbReference type="Gene3D" id="3.20.20.80">
    <property type="entry name" value="Glycosidases"/>
    <property type="match status" value="1"/>
</dbReference>
<gene>
    <name evidence="2" type="ORF">ACFSHS_20335</name>
</gene>
<evidence type="ECO:0000313" key="2">
    <source>
        <dbReference type="EMBL" id="MFD2093920.1"/>
    </source>
</evidence>
<dbReference type="Pfam" id="PF00128">
    <property type="entry name" value="Alpha-amylase"/>
    <property type="match status" value="1"/>
</dbReference>
<dbReference type="Gene3D" id="3.90.400.10">
    <property type="entry name" value="Oligo-1,6-glucosidase, Domain 2"/>
    <property type="match status" value="1"/>
</dbReference>
<dbReference type="PANTHER" id="PTHR10357:SF213">
    <property type="entry name" value="ALPHA AMYLASE CATALYTIC REGION"/>
    <property type="match status" value="1"/>
</dbReference>
<dbReference type="SMART" id="SM00642">
    <property type="entry name" value="Aamy"/>
    <property type="match status" value="1"/>
</dbReference>
<dbReference type="CDD" id="cd11324">
    <property type="entry name" value="AmyAc_Amylosucrase"/>
    <property type="match status" value="1"/>
</dbReference>
<organism evidence="2 3">
    <name type="scientific">Blastococcus deserti</name>
    <dbReference type="NCBI Taxonomy" id="2259033"/>
    <lineage>
        <taxon>Bacteria</taxon>
        <taxon>Bacillati</taxon>
        <taxon>Actinomycetota</taxon>
        <taxon>Actinomycetes</taxon>
        <taxon>Geodermatophilales</taxon>
        <taxon>Geodermatophilaceae</taxon>
        <taxon>Blastococcus</taxon>
    </lineage>
</organism>
<dbReference type="SUPFAM" id="SSF51445">
    <property type="entry name" value="(Trans)glycosidases"/>
    <property type="match status" value="1"/>
</dbReference>
<dbReference type="InterPro" id="IPR006047">
    <property type="entry name" value="GH13_cat_dom"/>
</dbReference>
<dbReference type="InterPro" id="IPR013780">
    <property type="entry name" value="Glyco_hydro_b"/>
</dbReference>
<dbReference type="Gene3D" id="1.10.1740.10">
    <property type="match status" value="1"/>
</dbReference>
<dbReference type="Proteomes" id="UP001597402">
    <property type="component" value="Unassembled WGS sequence"/>
</dbReference>
<dbReference type="EMBL" id="JBHUHP010000030">
    <property type="protein sequence ID" value="MFD2093920.1"/>
    <property type="molecule type" value="Genomic_DNA"/>
</dbReference>